<accession>J0S641</accession>
<dbReference type="HOGENOM" id="CLU_1227674_0_0_2"/>
<reference evidence="3 4" key="1">
    <citation type="submission" date="2011-08" db="EMBL/GenBank/DDBJ databases">
        <title>The complete genome of Methanofollis liminatans DSM 4140.</title>
        <authorList>
            <consortium name="US DOE Joint Genome Institute (JGI-PGF)"/>
            <person name="Lucas S."/>
            <person name="Han J."/>
            <person name="Lapidus A."/>
            <person name="Bruce D."/>
            <person name="Goodwin L."/>
            <person name="Pitluck S."/>
            <person name="Peters L."/>
            <person name="Kyrpides N."/>
            <person name="Mavromatis K."/>
            <person name="Ivanova N."/>
            <person name="Mikhailova N."/>
            <person name="Lu M."/>
            <person name="Detter J.C."/>
            <person name="Tapia R."/>
            <person name="Han C."/>
            <person name="Land M."/>
            <person name="Hauser L."/>
            <person name="Markowitz V."/>
            <person name="Cheng J.-F."/>
            <person name="Hugenholtz P."/>
            <person name="Woyke T."/>
            <person name="Wu D."/>
            <person name="Spring S."/>
            <person name="Schuler E."/>
            <person name="Brambilla E."/>
            <person name="Klenk H.-P."/>
            <person name="Eisen J.A."/>
        </authorList>
    </citation>
    <scope>NUCLEOTIDE SEQUENCE [LARGE SCALE GENOMIC DNA]</scope>
    <source>
        <strain evidence="3 4">DSM 4140</strain>
    </source>
</reference>
<sequence length="235" mass="25549">MFGDEMMKRTAALILIVLLLASPAYAAAAGDQGKSDRASDGNNSAGGNGKAVSHGNGVSVQNKTAEKEQKTLHEQLRNRINLTLENETAGLENLSPSAQAAWKNQNAVRTAVHAFLALGDLDGGIGKNVSAIAREYNNSLATRLQAEEQIHQHAGLGRFFFGGDTEAAGTILADLNRSREQVREMKRLVENCTCDNETGALLMEQIRAMEQEQERLRELAEGEISEKGLFGWIWK</sequence>
<feature type="region of interest" description="Disordered" evidence="2">
    <location>
        <begin position="31"/>
        <end position="71"/>
    </location>
</feature>
<name>J0S641_9EURY</name>
<keyword evidence="1" id="KW-0175">Coiled coil</keyword>
<evidence type="ECO:0000313" key="3">
    <source>
        <dbReference type="EMBL" id="EJG05989.1"/>
    </source>
</evidence>
<dbReference type="Proteomes" id="UP000005095">
    <property type="component" value="Chromosome"/>
</dbReference>
<evidence type="ECO:0000256" key="1">
    <source>
        <dbReference type="SAM" id="Coils"/>
    </source>
</evidence>
<evidence type="ECO:0000256" key="2">
    <source>
        <dbReference type="SAM" id="MobiDB-lite"/>
    </source>
</evidence>
<proteinExistence type="predicted"/>
<dbReference type="STRING" id="28892.Metli_0011"/>
<evidence type="ECO:0000313" key="4">
    <source>
        <dbReference type="Proteomes" id="UP000005095"/>
    </source>
</evidence>
<dbReference type="AlphaFoldDB" id="J0S641"/>
<organism evidence="3 4">
    <name type="scientific">Methanofollis liminatans DSM 4140</name>
    <dbReference type="NCBI Taxonomy" id="28892"/>
    <lineage>
        <taxon>Archaea</taxon>
        <taxon>Methanobacteriati</taxon>
        <taxon>Methanobacteriota</taxon>
        <taxon>Stenosarchaea group</taxon>
        <taxon>Methanomicrobia</taxon>
        <taxon>Methanomicrobiales</taxon>
        <taxon>Methanomicrobiaceae</taxon>
        <taxon>Methanofollis</taxon>
    </lineage>
</organism>
<dbReference type="EMBL" id="CM001555">
    <property type="protein sequence ID" value="EJG05989.1"/>
    <property type="molecule type" value="Genomic_DNA"/>
</dbReference>
<protein>
    <submittedName>
        <fullName evidence="3">Uncharacterized protein</fullName>
    </submittedName>
</protein>
<keyword evidence="4" id="KW-1185">Reference proteome</keyword>
<feature type="coiled-coil region" evidence="1">
    <location>
        <begin position="199"/>
        <end position="226"/>
    </location>
</feature>
<gene>
    <name evidence="3" type="ORF">Metli_0011</name>
</gene>